<evidence type="ECO:0000256" key="4">
    <source>
        <dbReference type="ARBA" id="ARBA00022801"/>
    </source>
</evidence>
<dbReference type="GO" id="GO:0004563">
    <property type="term" value="F:beta-N-acetylhexosaminidase activity"/>
    <property type="evidence" value="ECO:0007669"/>
    <property type="project" value="UniProtKB-EC"/>
</dbReference>
<dbReference type="GO" id="GO:0005975">
    <property type="term" value="P:carbohydrate metabolic process"/>
    <property type="evidence" value="ECO:0007669"/>
    <property type="project" value="InterPro"/>
</dbReference>
<gene>
    <name evidence="7" type="ORF">ANCCEY_11658</name>
</gene>
<dbReference type="Proteomes" id="UP000054495">
    <property type="component" value="Unassembled WGS sequence"/>
</dbReference>
<dbReference type="PANTHER" id="PTHR21040:SF12">
    <property type="entry name" value="BETA-N-ACETYLHEXOSAMINIDASE"/>
    <property type="match status" value="1"/>
</dbReference>
<organism evidence="7 8">
    <name type="scientific">Ancylostoma ceylanicum</name>
    <dbReference type="NCBI Taxonomy" id="53326"/>
    <lineage>
        <taxon>Eukaryota</taxon>
        <taxon>Metazoa</taxon>
        <taxon>Ecdysozoa</taxon>
        <taxon>Nematoda</taxon>
        <taxon>Chromadorea</taxon>
        <taxon>Rhabditida</taxon>
        <taxon>Rhabditina</taxon>
        <taxon>Rhabditomorpha</taxon>
        <taxon>Strongyloidea</taxon>
        <taxon>Ancylostomatidae</taxon>
        <taxon>Ancylostomatinae</taxon>
        <taxon>Ancylostoma</taxon>
    </lineage>
</organism>
<dbReference type="InterPro" id="IPR038901">
    <property type="entry name" value="HEXDC-like"/>
</dbReference>
<evidence type="ECO:0000259" key="6">
    <source>
        <dbReference type="Pfam" id="PF00728"/>
    </source>
</evidence>
<dbReference type="InterPro" id="IPR017853">
    <property type="entry name" value="GH"/>
</dbReference>
<keyword evidence="4 7" id="KW-0378">Hydrolase</keyword>
<comment type="catalytic activity">
    <reaction evidence="1">
        <text>Hydrolysis of terminal non-reducing N-acetyl-D-hexosamine residues in N-acetyl-beta-D-hexosaminides.</text>
        <dbReference type="EC" id="3.2.1.52"/>
    </reaction>
</comment>
<name>A0A0D6LBH9_9BILA</name>
<reference evidence="7 8" key="1">
    <citation type="submission" date="2013-05" db="EMBL/GenBank/DDBJ databases">
        <title>Draft genome of the parasitic nematode Anyclostoma ceylanicum.</title>
        <authorList>
            <person name="Mitreva M."/>
        </authorList>
    </citation>
    <scope>NUCLEOTIDE SEQUENCE [LARGE SCALE GENOMIC DNA]</scope>
</reference>
<evidence type="ECO:0000313" key="8">
    <source>
        <dbReference type="Proteomes" id="UP000054495"/>
    </source>
</evidence>
<feature type="domain" description="Glycoside hydrolase family 20 catalytic" evidence="6">
    <location>
        <begin position="75"/>
        <end position="213"/>
    </location>
</feature>
<evidence type="ECO:0000256" key="5">
    <source>
        <dbReference type="SAM" id="MobiDB-lite"/>
    </source>
</evidence>
<evidence type="ECO:0000256" key="3">
    <source>
        <dbReference type="ARBA" id="ARBA00012663"/>
    </source>
</evidence>
<protein>
    <recommendedName>
        <fullName evidence="3">beta-N-acetylhexosaminidase</fullName>
        <ecNumber evidence="3">3.2.1.52</ecNumber>
    </recommendedName>
</protein>
<dbReference type="EMBL" id="KE125319">
    <property type="protein sequence ID" value="EPB69244.1"/>
    <property type="molecule type" value="Genomic_DNA"/>
</dbReference>
<dbReference type="Pfam" id="PF00728">
    <property type="entry name" value="Glyco_hydro_20"/>
    <property type="match status" value="1"/>
</dbReference>
<accession>A0A0D6LBH9</accession>
<proteinExistence type="inferred from homology"/>
<sequence length="456" mass="52348">MYSLHGDGVTEDVSAKRSTGRPYDRRPFAQSIIHLDLKGAPPIMSVYEWLFPLLKKMGAHGVLMEYEDMFPYSGDLAQLAADNSIEIIPLVQTFGHMEFILKHPAYAELRENITADDTICPTDERSIKLIQNIITQVQALHPNSKRIHVGADEAFHIAEDQRCKTRLSIMVEPDRRRALEKLKLAHISKVALLARSAGFQEVFAWNDMFDKSLVEDLRESGLGSLITPVVWGYKVDVTEDGYFPDGLFERISQNLDGRVGGIILTGWQRYMHHAPLCELLAISIPSLVTDLVYLDDVERSGDDLWKQVQSLLKCPKHLKPTIAPTVIDSFTYIPHKDAYLKSCDFEGKEIMDDLHLLEWKVNRFRFKNEMKNELMDEIKSLAKKMDEALSKYYFSKDVNEEFMKKRSDDTELLIYARHSPAQYYPDVIEVHGDKTTSLIHDSGDRLMSRRAVHPYW</sequence>
<feature type="region of interest" description="Disordered" evidence="5">
    <location>
        <begin position="1"/>
        <end position="22"/>
    </location>
</feature>
<comment type="similarity">
    <text evidence="2">Belongs to the glycosyl hydrolase 20 family.</text>
</comment>
<dbReference type="Gene3D" id="3.20.20.80">
    <property type="entry name" value="Glycosidases"/>
    <property type="match status" value="1"/>
</dbReference>
<dbReference type="AlphaFoldDB" id="A0A0D6LBH9"/>
<dbReference type="EC" id="3.2.1.52" evidence="3"/>
<evidence type="ECO:0000256" key="1">
    <source>
        <dbReference type="ARBA" id="ARBA00001231"/>
    </source>
</evidence>
<evidence type="ECO:0000313" key="7">
    <source>
        <dbReference type="EMBL" id="EPB69244.1"/>
    </source>
</evidence>
<evidence type="ECO:0000256" key="2">
    <source>
        <dbReference type="ARBA" id="ARBA00006285"/>
    </source>
</evidence>
<keyword evidence="8" id="KW-1185">Reference proteome</keyword>
<dbReference type="PANTHER" id="PTHR21040">
    <property type="entry name" value="BCDNA.GH04120"/>
    <property type="match status" value="1"/>
</dbReference>
<dbReference type="InterPro" id="IPR015883">
    <property type="entry name" value="Glyco_hydro_20_cat"/>
</dbReference>
<dbReference type="SUPFAM" id="SSF51445">
    <property type="entry name" value="(Trans)glycosidases"/>
    <property type="match status" value="1"/>
</dbReference>